<dbReference type="Proteomes" id="UP000306102">
    <property type="component" value="Unassembled WGS sequence"/>
</dbReference>
<evidence type="ECO:0000259" key="1">
    <source>
        <dbReference type="PROSITE" id="PS50222"/>
    </source>
</evidence>
<protein>
    <recommendedName>
        <fullName evidence="1">EF-hand domain-containing protein</fullName>
    </recommendedName>
</protein>
<gene>
    <name evidence="2" type="ORF">TEA_014166</name>
</gene>
<proteinExistence type="predicted"/>
<feature type="domain" description="EF-hand" evidence="1">
    <location>
        <begin position="119"/>
        <end position="154"/>
    </location>
</feature>
<evidence type="ECO:0000313" key="2">
    <source>
        <dbReference type="EMBL" id="THG06160.1"/>
    </source>
</evidence>
<accession>A0A4S4DSH3</accession>
<dbReference type="EMBL" id="SDRB02010484">
    <property type="protein sequence ID" value="THG06160.1"/>
    <property type="molecule type" value="Genomic_DNA"/>
</dbReference>
<organism evidence="2 3">
    <name type="scientific">Camellia sinensis var. sinensis</name>
    <name type="common">China tea</name>
    <dbReference type="NCBI Taxonomy" id="542762"/>
    <lineage>
        <taxon>Eukaryota</taxon>
        <taxon>Viridiplantae</taxon>
        <taxon>Streptophyta</taxon>
        <taxon>Embryophyta</taxon>
        <taxon>Tracheophyta</taxon>
        <taxon>Spermatophyta</taxon>
        <taxon>Magnoliopsida</taxon>
        <taxon>eudicotyledons</taxon>
        <taxon>Gunneridae</taxon>
        <taxon>Pentapetalae</taxon>
        <taxon>asterids</taxon>
        <taxon>Ericales</taxon>
        <taxon>Theaceae</taxon>
        <taxon>Camellia</taxon>
    </lineage>
</organism>
<dbReference type="STRING" id="542762.A0A4S4DSH3"/>
<evidence type="ECO:0000313" key="3">
    <source>
        <dbReference type="Proteomes" id="UP000306102"/>
    </source>
</evidence>
<name>A0A4S4DSH3_CAMSN</name>
<comment type="caution">
    <text evidence="2">The sequence shown here is derived from an EMBL/GenBank/DDBJ whole genome shotgun (WGS) entry which is preliminary data.</text>
</comment>
<dbReference type="InterPro" id="IPR011992">
    <property type="entry name" value="EF-hand-dom_pair"/>
</dbReference>
<dbReference type="SUPFAM" id="SSF47473">
    <property type="entry name" value="EF-hand"/>
    <property type="match status" value="1"/>
</dbReference>
<dbReference type="PANTHER" id="PTHR34574:SF3">
    <property type="entry name" value="CALCIUM-BINDING EF HAND FAMILY PROTEIN"/>
    <property type="match status" value="1"/>
</dbReference>
<keyword evidence="3" id="KW-1185">Reference proteome</keyword>
<dbReference type="PANTHER" id="PTHR34574">
    <property type="entry name" value="CALCIUM-BINDING EF-HAND FAMILY PROTEIN-RELATED"/>
    <property type="match status" value="1"/>
</dbReference>
<dbReference type="InterPro" id="IPR002048">
    <property type="entry name" value="EF_hand_dom"/>
</dbReference>
<dbReference type="PROSITE" id="PS50222">
    <property type="entry name" value="EF_HAND_2"/>
    <property type="match status" value="1"/>
</dbReference>
<reference evidence="2 3" key="1">
    <citation type="journal article" date="2018" name="Proc. Natl. Acad. Sci. U.S.A.">
        <title>Draft genome sequence of Camellia sinensis var. sinensis provides insights into the evolution of the tea genome and tea quality.</title>
        <authorList>
            <person name="Wei C."/>
            <person name="Yang H."/>
            <person name="Wang S."/>
            <person name="Zhao J."/>
            <person name="Liu C."/>
            <person name="Gao L."/>
            <person name="Xia E."/>
            <person name="Lu Y."/>
            <person name="Tai Y."/>
            <person name="She G."/>
            <person name="Sun J."/>
            <person name="Cao H."/>
            <person name="Tong W."/>
            <person name="Gao Q."/>
            <person name="Li Y."/>
            <person name="Deng W."/>
            <person name="Jiang X."/>
            <person name="Wang W."/>
            <person name="Chen Q."/>
            <person name="Zhang S."/>
            <person name="Li H."/>
            <person name="Wu J."/>
            <person name="Wang P."/>
            <person name="Li P."/>
            <person name="Shi C."/>
            <person name="Zheng F."/>
            <person name="Jian J."/>
            <person name="Huang B."/>
            <person name="Shan D."/>
            <person name="Shi M."/>
            <person name="Fang C."/>
            <person name="Yue Y."/>
            <person name="Li F."/>
            <person name="Li D."/>
            <person name="Wei S."/>
            <person name="Han B."/>
            <person name="Jiang C."/>
            <person name="Yin Y."/>
            <person name="Xia T."/>
            <person name="Zhang Z."/>
            <person name="Bennetzen J.L."/>
            <person name="Zhao S."/>
            <person name="Wan X."/>
        </authorList>
    </citation>
    <scope>NUCLEOTIDE SEQUENCE [LARGE SCALE GENOMIC DNA]</scope>
    <source>
        <strain evidence="3">cv. Shuchazao</strain>
        <tissue evidence="2">Leaf</tissue>
    </source>
</reference>
<sequence length="208" mass="22887">MSDGGLTVLDGTHLRSVDLSLPETNSTVTGSQLLELAESRVSASLFGLSFPQNLKSSALNRFNIIDDVSFRSTELEKDQALSMFKDYMTAIADELKEEPLVVAILDGKTLRLFLEDEDDFAMLAENLFTDLDINDKGKINKNEIRNALGHMGVELGIPPFSVSALSCEALASYRGSEAFSNGMRRYDKHCAFVLIYGMSSCEDLSHTD</sequence>
<dbReference type="AlphaFoldDB" id="A0A4S4DSH3"/>
<dbReference type="GO" id="GO:0005509">
    <property type="term" value="F:calcium ion binding"/>
    <property type="evidence" value="ECO:0007669"/>
    <property type="project" value="InterPro"/>
</dbReference>